<keyword evidence="10" id="KW-1133">Transmembrane helix</keyword>
<keyword evidence="12" id="KW-1185">Reference proteome</keyword>
<comment type="caution">
    <text evidence="11">The sequence shown here is derived from an EMBL/GenBank/DDBJ whole genome shotgun (WGS) entry which is preliminary data.</text>
</comment>
<comment type="cofactor">
    <cofactor evidence="1 8">
        <name>heme</name>
        <dbReference type="ChEBI" id="CHEBI:30413"/>
    </cofactor>
</comment>
<keyword evidence="10" id="KW-0472">Membrane</keyword>
<evidence type="ECO:0000256" key="8">
    <source>
        <dbReference type="PIRSR" id="PIRSR602401-1"/>
    </source>
</evidence>
<dbReference type="AlphaFoldDB" id="A0AAD6MZI5"/>
<dbReference type="PRINTS" id="PR00463">
    <property type="entry name" value="EP450I"/>
</dbReference>
<accession>A0AAD6MZI5</accession>
<dbReference type="Pfam" id="PF00067">
    <property type="entry name" value="p450"/>
    <property type="match status" value="1"/>
</dbReference>
<dbReference type="InterPro" id="IPR001128">
    <property type="entry name" value="Cyt_P450"/>
</dbReference>
<dbReference type="CDD" id="cd11062">
    <property type="entry name" value="CYP58-like"/>
    <property type="match status" value="1"/>
</dbReference>
<evidence type="ECO:0000313" key="11">
    <source>
        <dbReference type="EMBL" id="KAJ5734185.1"/>
    </source>
</evidence>
<evidence type="ECO:0000256" key="10">
    <source>
        <dbReference type="SAM" id="Phobius"/>
    </source>
</evidence>
<dbReference type="PANTHER" id="PTHR24305">
    <property type="entry name" value="CYTOCHROME P450"/>
    <property type="match status" value="1"/>
</dbReference>
<evidence type="ECO:0000313" key="12">
    <source>
        <dbReference type="Proteomes" id="UP001215712"/>
    </source>
</evidence>
<protein>
    <submittedName>
        <fullName evidence="11">Cytochrome P450</fullName>
    </submittedName>
</protein>
<comment type="similarity">
    <text evidence="2 9">Belongs to the cytochrome P450 family.</text>
</comment>
<feature type="binding site" description="axial binding residue" evidence="8">
    <location>
        <position position="458"/>
    </location>
    <ligand>
        <name>heme</name>
        <dbReference type="ChEBI" id="CHEBI:30413"/>
    </ligand>
    <ligandPart>
        <name>Fe</name>
        <dbReference type="ChEBI" id="CHEBI:18248"/>
    </ligandPart>
</feature>
<dbReference type="GO" id="GO:0005506">
    <property type="term" value="F:iron ion binding"/>
    <property type="evidence" value="ECO:0007669"/>
    <property type="project" value="InterPro"/>
</dbReference>
<dbReference type="GO" id="GO:0020037">
    <property type="term" value="F:heme binding"/>
    <property type="evidence" value="ECO:0007669"/>
    <property type="project" value="InterPro"/>
</dbReference>
<dbReference type="SUPFAM" id="SSF48264">
    <property type="entry name" value="Cytochrome P450"/>
    <property type="match status" value="1"/>
</dbReference>
<keyword evidence="4 8" id="KW-0479">Metal-binding</keyword>
<evidence type="ECO:0000256" key="7">
    <source>
        <dbReference type="ARBA" id="ARBA00023033"/>
    </source>
</evidence>
<dbReference type="PANTHER" id="PTHR24305:SF157">
    <property type="entry name" value="N-ACETYLTRYPTOPHAN 6-HYDROXYLASE IVOC-RELATED"/>
    <property type="match status" value="1"/>
</dbReference>
<sequence>MSWAALSAGMELPIVPLSTYILGFSALPALIWMLYGIIWRLYWSPIANFPGPKSVALTHWVEFYYDVVKDGMFMWEIEKMHKKYVRVSPYELHCNDPEFYNTIYASPPEQRDKYLRATRSPDCNNATGFTVEHAHHRLRREALAPFFSKRNTVLMEDDIKACVDTLCENMGKNKDPGNPFNLTVGSLATTMDILTCYCFGVPFGLQKDEDLAIKWRDTIFHVMRALPMIRKFPLLARVVEVLPPSISAFVLPDLSVLQEWKSVQQVLGYEGIYAKADRGKKTVMEQLRDYEKLPPPEKTHQRLSEECAILTIAGSETPAKANAMLWYHLLDNPDKLSKLRAEIKQVYPDPKMALPPVSILEGIPYLVACVLEGLRMQSGVVGRSQRVAQTPMHYKEFTIPAQTPISSVSFFQNYHEVIFPEPHAFVPERWLVQDEEGLKVNHDLKRYLRAFGHGSRNCLGYNLAFAELYLLTAALATRMELELFQTTIDDVAIQRDWTIPQANPDSKGIRVIVRDYFC</sequence>
<dbReference type="InterPro" id="IPR036396">
    <property type="entry name" value="Cyt_P450_sf"/>
</dbReference>
<evidence type="ECO:0000256" key="6">
    <source>
        <dbReference type="ARBA" id="ARBA00023004"/>
    </source>
</evidence>
<dbReference type="InterPro" id="IPR002401">
    <property type="entry name" value="Cyt_P450_E_grp-I"/>
</dbReference>
<name>A0AAD6MZI5_9EURO</name>
<dbReference type="GO" id="GO:0043386">
    <property type="term" value="P:mycotoxin biosynthetic process"/>
    <property type="evidence" value="ECO:0007669"/>
    <property type="project" value="UniProtKB-ARBA"/>
</dbReference>
<dbReference type="InterPro" id="IPR050121">
    <property type="entry name" value="Cytochrome_P450_monoxygenase"/>
</dbReference>
<evidence type="ECO:0000256" key="1">
    <source>
        <dbReference type="ARBA" id="ARBA00001971"/>
    </source>
</evidence>
<keyword evidence="3 8" id="KW-0349">Heme</keyword>
<evidence type="ECO:0000256" key="4">
    <source>
        <dbReference type="ARBA" id="ARBA00022723"/>
    </source>
</evidence>
<dbReference type="EMBL" id="JAQJAN010000003">
    <property type="protein sequence ID" value="KAJ5734185.1"/>
    <property type="molecule type" value="Genomic_DNA"/>
</dbReference>
<evidence type="ECO:0000256" key="9">
    <source>
        <dbReference type="RuleBase" id="RU000461"/>
    </source>
</evidence>
<gene>
    <name evidence="11" type="ORF">N7493_002971</name>
</gene>
<feature type="transmembrane region" description="Helical" evidence="10">
    <location>
        <begin position="20"/>
        <end position="43"/>
    </location>
</feature>
<keyword evidence="6 8" id="KW-0408">Iron</keyword>
<dbReference type="PROSITE" id="PS00086">
    <property type="entry name" value="CYTOCHROME_P450"/>
    <property type="match status" value="1"/>
</dbReference>
<evidence type="ECO:0000256" key="2">
    <source>
        <dbReference type="ARBA" id="ARBA00010617"/>
    </source>
</evidence>
<dbReference type="GO" id="GO:0004497">
    <property type="term" value="F:monooxygenase activity"/>
    <property type="evidence" value="ECO:0007669"/>
    <property type="project" value="UniProtKB-KW"/>
</dbReference>
<dbReference type="InterPro" id="IPR017972">
    <property type="entry name" value="Cyt_P450_CS"/>
</dbReference>
<dbReference type="Proteomes" id="UP001215712">
    <property type="component" value="Unassembled WGS sequence"/>
</dbReference>
<evidence type="ECO:0000256" key="3">
    <source>
        <dbReference type="ARBA" id="ARBA00022617"/>
    </source>
</evidence>
<evidence type="ECO:0000256" key="5">
    <source>
        <dbReference type="ARBA" id="ARBA00023002"/>
    </source>
</evidence>
<dbReference type="Gene3D" id="1.10.630.10">
    <property type="entry name" value="Cytochrome P450"/>
    <property type="match status" value="1"/>
</dbReference>
<organism evidence="11 12">
    <name type="scientific">Penicillium malachiteum</name>
    <dbReference type="NCBI Taxonomy" id="1324776"/>
    <lineage>
        <taxon>Eukaryota</taxon>
        <taxon>Fungi</taxon>
        <taxon>Dikarya</taxon>
        <taxon>Ascomycota</taxon>
        <taxon>Pezizomycotina</taxon>
        <taxon>Eurotiomycetes</taxon>
        <taxon>Eurotiomycetidae</taxon>
        <taxon>Eurotiales</taxon>
        <taxon>Aspergillaceae</taxon>
        <taxon>Penicillium</taxon>
    </lineage>
</organism>
<proteinExistence type="inferred from homology"/>
<reference evidence="11" key="1">
    <citation type="journal article" date="2023" name="IMA Fungus">
        <title>Comparative genomic study of the Penicillium genus elucidates a diverse pangenome and 15 lateral gene transfer events.</title>
        <authorList>
            <person name="Petersen C."/>
            <person name="Sorensen T."/>
            <person name="Nielsen M.R."/>
            <person name="Sondergaard T.E."/>
            <person name="Sorensen J.L."/>
            <person name="Fitzpatrick D.A."/>
            <person name="Frisvad J.C."/>
            <person name="Nielsen K.L."/>
        </authorList>
    </citation>
    <scope>NUCLEOTIDE SEQUENCE</scope>
    <source>
        <strain evidence="11">IBT 17514</strain>
    </source>
</reference>
<reference evidence="11" key="2">
    <citation type="submission" date="2023-01" db="EMBL/GenBank/DDBJ databases">
        <authorList>
            <person name="Petersen C."/>
        </authorList>
    </citation>
    <scope>NUCLEOTIDE SEQUENCE</scope>
    <source>
        <strain evidence="11">IBT 17514</strain>
    </source>
</reference>
<dbReference type="GO" id="GO:0016705">
    <property type="term" value="F:oxidoreductase activity, acting on paired donors, with incorporation or reduction of molecular oxygen"/>
    <property type="evidence" value="ECO:0007669"/>
    <property type="project" value="InterPro"/>
</dbReference>
<keyword evidence="10" id="KW-0812">Transmembrane</keyword>
<keyword evidence="5 9" id="KW-0560">Oxidoreductase</keyword>
<keyword evidence="7 9" id="KW-0503">Monooxygenase</keyword>